<name>W7J6F4_9PSEU</name>
<protein>
    <submittedName>
        <fullName evidence="2">Uncharacterized protein</fullName>
    </submittedName>
</protein>
<sequence length="44" mass="4175">MACCEAGELTQVVGGAAGPNGARGVEGRDTDRSGFGGLAGGHGQ</sequence>
<accession>W7J6F4</accession>
<proteinExistence type="predicted"/>
<organism evidence="2 3">
    <name type="scientific">Actinokineospora spheciospongiae</name>
    <dbReference type="NCBI Taxonomy" id="909613"/>
    <lineage>
        <taxon>Bacteria</taxon>
        <taxon>Bacillati</taxon>
        <taxon>Actinomycetota</taxon>
        <taxon>Actinomycetes</taxon>
        <taxon>Pseudonocardiales</taxon>
        <taxon>Pseudonocardiaceae</taxon>
        <taxon>Actinokineospora</taxon>
    </lineage>
</organism>
<keyword evidence="3" id="KW-1185">Reference proteome</keyword>
<dbReference type="AlphaFoldDB" id="W7J6F4"/>
<dbReference type="Proteomes" id="UP000019277">
    <property type="component" value="Unassembled WGS sequence"/>
</dbReference>
<reference evidence="2 3" key="1">
    <citation type="journal article" date="2014" name="Genome Announc.">
        <title>Draft Genome Sequence of the Antitrypanosomally Active Sponge-Associated Bacterium Actinokineospora sp. Strain EG49.</title>
        <authorList>
            <person name="Harjes J."/>
            <person name="Ryu T."/>
            <person name="Abdelmohsen U.R."/>
            <person name="Moitinho-Silva L."/>
            <person name="Horn H."/>
            <person name="Ravasi T."/>
            <person name="Hentschel U."/>
        </authorList>
    </citation>
    <scope>NUCLEOTIDE SEQUENCE [LARGE SCALE GENOMIC DNA]</scope>
    <source>
        <strain evidence="2 3">EG49</strain>
    </source>
</reference>
<feature type="compositionally biased region" description="Gly residues" evidence="1">
    <location>
        <begin position="34"/>
        <end position="44"/>
    </location>
</feature>
<evidence type="ECO:0000313" key="3">
    <source>
        <dbReference type="Proteomes" id="UP000019277"/>
    </source>
</evidence>
<evidence type="ECO:0000256" key="1">
    <source>
        <dbReference type="SAM" id="MobiDB-lite"/>
    </source>
</evidence>
<dbReference type="EMBL" id="AYXG01000103">
    <property type="protein sequence ID" value="EWC61654.1"/>
    <property type="molecule type" value="Genomic_DNA"/>
</dbReference>
<feature type="region of interest" description="Disordered" evidence="1">
    <location>
        <begin position="13"/>
        <end position="44"/>
    </location>
</feature>
<gene>
    <name evidence="2" type="ORF">UO65_3012</name>
</gene>
<comment type="caution">
    <text evidence="2">The sequence shown here is derived from an EMBL/GenBank/DDBJ whole genome shotgun (WGS) entry which is preliminary data.</text>
</comment>
<evidence type="ECO:0000313" key="2">
    <source>
        <dbReference type="EMBL" id="EWC61654.1"/>
    </source>
</evidence>